<gene>
    <name evidence="1" type="ORF">JOC77_001557</name>
</gene>
<name>A0ABS2QGH0_9BACI</name>
<dbReference type="Proteomes" id="UP000823486">
    <property type="component" value="Unassembled WGS sequence"/>
</dbReference>
<protein>
    <submittedName>
        <fullName evidence="1">Uncharacterized protein</fullName>
    </submittedName>
</protein>
<sequence length="31" mass="3462">MIFLAETGRLAAFILMKMTKEAIIAASMEEM</sequence>
<proteinExistence type="predicted"/>
<dbReference type="EMBL" id="JAFBFI010000005">
    <property type="protein sequence ID" value="MBM7692130.1"/>
    <property type="molecule type" value="Genomic_DNA"/>
</dbReference>
<organism evidence="1 2">
    <name type="scientific">Peribacillus deserti</name>
    <dbReference type="NCBI Taxonomy" id="673318"/>
    <lineage>
        <taxon>Bacteria</taxon>
        <taxon>Bacillati</taxon>
        <taxon>Bacillota</taxon>
        <taxon>Bacilli</taxon>
        <taxon>Bacillales</taxon>
        <taxon>Bacillaceae</taxon>
        <taxon>Peribacillus</taxon>
    </lineage>
</organism>
<keyword evidence="2" id="KW-1185">Reference proteome</keyword>
<evidence type="ECO:0000313" key="1">
    <source>
        <dbReference type="EMBL" id="MBM7692130.1"/>
    </source>
</evidence>
<accession>A0ABS2QGH0</accession>
<comment type="caution">
    <text evidence="1">The sequence shown here is derived from an EMBL/GenBank/DDBJ whole genome shotgun (WGS) entry which is preliminary data.</text>
</comment>
<evidence type="ECO:0000313" key="2">
    <source>
        <dbReference type="Proteomes" id="UP000823486"/>
    </source>
</evidence>
<reference evidence="1 2" key="1">
    <citation type="submission" date="2021-01" db="EMBL/GenBank/DDBJ databases">
        <title>Genomic Encyclopedia of Type Strains, Phase IV (KMG-IV): sequencing the most valuable type-strain genomes for metagenomic binning, comparative biology and taxonomic classification.</title>
        <authorList>
            <person name="Goeker M."/>
        </authorList>
    </citation>
    <scope>NUCLEOTIDE SEQUENCE [LARGE SCALE GENOMIC DNA]</scope>
    <source>
        <strain evidence="1 2">DSM 105482</strain>
    </source>
</reference>